<accession>A0A7C9DNK3</accession>
<name>A0A7C9DNK3_OPUST</name>
<protein>
    <submittedName>
        <fullName evidence="1">Uncharacterized protein</fullName>
    </submittedName>
</protein>
<reference evidence="1" key="1">
    <citation type="journal article" date="2013" name="J. Plant Res.">
        <title>Effect of fungi and light on seed germination of three Opuntia species from semiarid lands of central Mexico.</title>
        <authorList>
            <person name="Delgado-Sanchez P."/>
            <person name="Jimenez-Bremont J.F."/>
            <person name="Guerrero-Gonzalez Mde L."/>
            <person name="Flores J."/>
        </authorList>
    </citation>
    <scope>NUCLEOTIDE SEQUENCE</scope>
    <source>
        <tissue evidence="1">Cladode</tissue>
    </source>
</reference>
<organism evidence="1">
    <name type="scientific">Opuntia streptacantha</name>
    <name type="common">Prickly pear cactus</name>
    <name type="synonym">Opuntia cardona</name>
    <dbReference type="NCBI Taxonomy" id="393608"/>
    <lineage>
        <taxon>Eukaryota</taxon>
        <taxon>Viridiplantae</taxon>
        <taxon>Streptophyta</taxon>
        <taxon>Embryophyta</taxon>
        <taxon>Tracheophyta</taxon>
        <taxon>Spermatophyta</taxon>
        <taxon>Magnoliopsida</taxon>
        <taxon>eudicotyledons</taxon>
        <taxon>Gunneridae</taxon>
        <taxon>Pentapetalae</taxon>
        <taxon>Caryophyllales</taxon>
        <taxon>Cactineae</taxon>
        <taxon>Cactaceae</taxon>
        <taxon>Opuntioideae</taxon>
        <taxon>Opuntia</taxon>
    </lineage>
</organism>
<dbReference type="AlphaFoldDB" id="A0A7C9DNK3"/>
<proteinExistence type="predicted"/>
<sequence length="135" mass="15364">MKPQSLPQIFSHKLDEIHRGHLGPFHAISISIISQIGNLGEGQTSSLRLRFQFWRSIRQGPPFDAFDFVAGNIGLKNDASMVYKLLENNGGSELDQSLGVEDERHLVRFRRAIGDQGFCDDWERKQFQQIIGIIQ</sequence>
<evidence type="ECO:0000313" key="1">
    <source>
        <dbReference type="EMBL" id="MBA4647820.1"/>
    </source>
</evidence>
<dbReference type="EMBL" id="GISG01152714">
    <property type="protein sequence ID" value="MBA4647820.1"/>
    <property type="molecule type" value="Transcribed_RNA"/>
</dbReference>
<reference evidence="1" key="2">
    <citation type="submission" date="2020-07" db="EMBL/GenBank/DDBJ databases">
        <authorList>
            <person name="Vera ALvarez R."/>
            <person name="Arias-Moreno D.M."/>
            <person name="Jimenez-Jacinto V."/>
            <person name="Jimenez-Bremont J.F."/>
            <person name="Swaminathan K."/>
            <person name="Moose S.P."/>
            <person name="Guerrero-Gonzalez M.L."/>
            <person name="Marino-Ramirez L."/>
            <person name="Landsman D."/>
            <person name="Rodriguez-Kessler M."/>
            <person name="Delgado-Sanchez P."/>
        </authorList>
    </citation>
    <scope>NUCLEOTIDE SEQUENCE</scope>
    <source>
        <tissue evidence="1">Cladode</tissue>
    </source>
</reference>